<accession>A0ABU3ILE1</accession>
<evidence type="ECO:0000313" key="1">
    <source>
        <dbReference type="EMBL" id="MDT4403036.1"/>
    </source>
</evidence>
<protein>
    <submittedName>
        <fullName evidence="1">P-loop NTPase fold protein</fullName>
    </submittedName>
</protein>
<evidence type="ECO:0000313" key="2">
    <source>
        <dbReference type="Proteomes" id="UP001269297"/>
    </source>
</evidence>
<dbReference type="Proteomes" id="UP001269297">
    <property type="component" value="Unassembled WGS sequence"/>
</dbReference>
<reference evidence="2" key="1">
    <citation type="submission" date="2023-07" db="EMBL/GenBank/DDBJ databases">
        <title>Reintroducing virulent viruses to syntetic microbiomes.</title>
        <authorList>
            <person name="Wilde J."/>
            <person name="Boyes R."/>
            <person name="Robinson A.V."/>
            <person name="Daisley B.A."/>
            <person name="Allen-Vercoe E."/>
        </authorList>
    </citation>
    <scope>NUCLEOTIDE SEQUENCE [LARGE SCALE GENOMIC DNA]</scope>
    <source>
        <strain evidence="2">225S_1D6FAA</strain>
    </source>
</reference>
<name>A0ABU3ILE1_9BACE</name>
<keyword evidence="2" id="KW-1185">Reference proteome</keyword>
<gene>
    <name evidence="1" type="ORF">RO706_02255</name>
</gene>
<sequence>MSFEIPITQHLESFYEHLQSNDRTIFSAKFGDGKSYFLKEFKEKYKDDYYFITLYPVNYSVAENADIFEYIKRDIIIRLAEDDILCNIDFEALADSIFNMENLMEVVSFLVSFLPHSAFIQKIIDKTKGIFDNYQKKKETYKSFLATFTHQKGGLYECDTYTKMIEQALQYINRSQKKKTLLIIEDLDRIDPAHLFRILNVLGAHLDFCNQRDIKPNKFGFDNIVTVFDYEITSHLFHHFYGKEANYNGYINKFITHYPFYYSINQIAIEYLYTYIDKECNIPAKRLKKLRLSCYDIETIGNKIDKLSVRDVKHILDDIEKQIICETINANLLMKFYTLNSATKFFAILKRMDINLFNIIQSLTSDFTTISERLNLTSSFTLCSKYIQNTDSIAIEGSNHYFSIEKITDDKLTITELKFNESLCGNKIEMKVIDNIITKGLNMATQYIKP</sequence>
<comment type="caution">
    <text evidence="1">The sequence shown here is derived from an EMBL/GenBank/DDBJ whole genome shotgun (WGS) entry which is preliminary data.</text>
</comment>
<dbReference type="EMBL" id="JAVSNG010000001">
    <property type="protein sequence ID" value="MDT4403036.1"/>
    <property type="molecule type" value="Genomic_DNA"/>
</dbReference>
<organism evidence="1 2">
    <name type="scientific">Bacteroides koreensis</name>
    <dbReference type="NCBI Taxonomy" id="1912896"/>
    <lineage>
        <taxon>Bacteria</taxon>
        <taxon>Pseudomonadati</taxon>
        <taxon>Bacteroidota</taxon>
        <taxon>Bacteroidia</taxon>
        <taxon>Bacteroidales</taxon>
        <taxon>Bacteroidaceae</taxon>
        <taxon>Bacteroides</taxon>
    </lineage>
</organism>
<proteinExistence type="predicted"/>
<dbReference type="RefSeq" id="WP_138274424.1">
    <property type="nucleotide sequence ID" value="NZ_JAVSNG010000001.1"/>
</dbReference>